<gene>
    <name evidence="4" type="ORF">B5D82_17410</name>
</gene>
<proteinExistence type="predicted"/>
<dbReference type="PANTHER" id="PTHR44858:SF1">
    <property type="entry name" value="UDP-N-ACETYLGLUCOSAMINE--PEPTIDE N-ACETYLGLUCOSAMINYLTRANSFERASE SPINDLY-RELATED"/>
    <property type="match status" value="1"/>
</dbReference>
<dbReference type="Pfam" id="PF13414">
    <property type="entry name" value="TPR_11"/>
    <property type="match status" value="1"/>
</dbReference>
<feature type="repeat" description="TPR" evidence="3">
    <location>
        <begin position="332"/>
        <end position="365"/>
    </location>
</feature>
<keyword evidence="1" id="KW-0677">Repeat</keyword>
<keyword evidence="2 3" id="KW-0802">TPR repeat</keyword>
<feature type="repeat" description="TPR" evidence="3">
    <location>
        <begin position="264"/>
        <end position="297"/>
    </location>
</feature>
<accession>A0A222GBY0</accession>
<keyword evidence="5" id="KW-1185">Reference proteome</keyword>
<evidence type="ECO:0000256" key="3">
    <source>
        <dbReference type="PROSITE-ProRule" id="PRU00339"/>
    </source>
</evidence>
<dbReference type="Gene3D" id="1.25.40.10">
    <property type="entry name" value="Tetratricopeptide repeat domain"/>
    <property type="match status" value="2"/>
</dbReference>
<dbReference type="InterPro" id="IPR011990">
    <property type="entry name" value="TPR-like_helical_dom_sf"/>
</dbReference>
<dbReference type="AlphaFoldDB" id="A0A222GBY0"/>
<dbReference type="SUPFAM" id="SSF48452">
    <property type="entry name" value="TPR-like"/>
    <property type="match status" value="1"/>
</dbReference>
<dbReference type="EMBL" id="CP020465">
    <property type="protein sequence ID" value="ASP49389.1"/>
    <property type="molecule type" value="Genomic_DNA"/>
</dbReference>
<dbReference type="InterPro" id="IPR019734">
    <property type="entry name" value="TPR_rpt"/>
</dbReference>
<evidence type="ECO:0000256" key="2">
    <source>
        <dbReference type="ARBA" id="ARBA00022803"/>
    </source>
</evidence>
<dbReference type="PROSITE" id="PS50005">
    <property type="entry name" value="TPR"/>
    <property type="match status" value="3"/>
</dbReference>
<dbReference type="PANTHER" id="PTHR44858">
    <property type="entry name" value="TETRATRICOPEPTIDE REPEAT PROTEIN 6"/>
    <property type="match status" value="1"/>
</dbReference>
<dbReference type="InterPro" id="IPR050498">
    <property type="entry name" value="Ycf3"/>
</dbReference>
<organism evidence="4 5">
    <name type="scientific">Cognaticolwellia beringensis</name>
    <dbReference type="NCBI Taxonomy" id="1967665"/>
    <lineage>
        <taxon>Bacteria</taxon>
        <taxon>Pseudomonadati</taxon>
        <taxon>Pseudomonadota</taxon>
        <taxon>Gammaproteobacteria</taxon>
        <taxon>Alteromonadales</taxon>
        <taxon>Colwelliaceae</taxon>
        <taxon>Cognaticolwellia</taxon>
    </lineage>
</organism>
<name>A0A222GBY0_9GAMM</name>
<feature type="repeat" description="TPR" evidence="3">
    <location>
        <begin position="366"/>
        <end position="399"/>
    </location>
</feature>
<dbReference type="Proteomes" id="UP000202259">
    <property type="component" value="Chromosome"/>
</dbReference>
<evidence type="ECO:0000313" key="5">
    <source>
        <dbReference type="Proteomes" id="UP000202259"/>
    </source>
</evidence>
<reference evidence="4 5" key="1">
    <citation type="submission" date="2017-08" db="EMBL/GenBank/DDBJ databases">
        <title>Complete genome of Colwellia sp. NB097-1, a psychrophile bacterium ioslated from Bering Sea.</title>
        <authorList>
            <person name="Chen X."/>
        </authorList>
    </citation>
    <scope>NUCLEOTIDE SEQUENCE [LARGE SCALE GENOMIC DNA]</scope>
    <source>
        <strain evidence="4 5">NB097-1</strain>
    </source>
</reference>
<evidence type="ECO:0000313" key="4">
    <source>
        <dbReference type="EMBL" id="ASP49389.1"/>
    </source>
</evidence>
<dbReference type="SMART" id="SM00028">
    <property type="entry name" value="TPR"/>
    <property type="match status" value="4"/>
</dbReference>
<evidence type="ECO:0000256" key="1">
    <source>
        <dbReference type="ARBA" id="ARBA00022737"/>
    </source>
</evidence>
<dbReference type="KEGG" id="cber:B5D82_17410"/>
<protein>
    <submittedName>
        <fullName evidence="4">Uncharacterized protein</fullName>
    </submittedName>
</protein>
<sequence>MKIERNAMNRHMLNRTEVACFLGGYMKNSLNLTLLAAIFFFLTACQSANKLQSYDIGSHTNKFLDEKFKGYKEINVETEDEIFALSKEMIIMAKSISLERDTRKKAHKLLQHFFSPENINLAYKSGANVIAAKAFKNKEANCLSLTIMAYAISQEAKLDVAFQRVEVPEYWVRNGRTNMLTGHINLTVLEESFPDKRVLWQRTGIEIDFDPFVNKKSFPKRKIYKNNVLAMFYNNKAATAMVNRDYVSAYAYLKKATSVDPYFSSAWGNLGILYRFKGFQQSAINTYRYAIYLNKNNLTAMANLSMLLHINGLNEEAKQLDSHIMHKRASNPYYYALLADERLYQGAYEQAISHYKKAIKLNDNIHEFYFGLAKVYYQLNEIKKAENYVRKAIAKNRSPQLDKQYIAKLNILKQIDNNTKLP</sequence>